<dbReference type="EMBL" id="JYIJ01000014">
    <property type="protein sequence ID" value="KWX04775.1"/>
    <property type="molecule type" value="Genomic_DNA"/>
</dbReference>
<dbReference type="InterPro" id="IPR013154">
    <property type="entry name" value="ADH-like_N"/>
</dbReference>
<dbReference type="GO" id="GO:0016491">
    <property type="term" value="F:oxidoreductase activity"/>
    <property type="evidence" value="ECO:0007669"/>
    <property type="project" value="InterPro"/>
</dbReference>
<dbReference type="Proteomes" id="UP000070188">
    <property type="component" value="Unassembled WGS sequence"/>
</dbReference>
<dbReference type="Gene3D" id="3.40.50.720">
    <property type="entry name" value="NAD(P)-binding Rossmann-like Domain"/>
    <property type="match status" value="1"/>
</dbReference>
<evidence type="ECO:0000313" key="4">
    <source>
        <dbReference type="EMBL" id="KWX09224.1"/>
    </source>
</evidence>
<organism evidence="4 6">
    <name type="scientific">Carbonactinospora thermoautotrophica</name>
    <dbReference type="NCBI Taxonomy" id="1469144"/>
    <lineage>
        <taxon>Bacteria</taxon>
        <taxon>Bacillati</taxon>
        <taxon>Actinomycetota</taxon>
        <taxon>Actinomycetes</taxon>
        <taxon>Kitasatosporales</taxon>
        <taxon>Carbonactinosporaceae</taxon>
        <taxon>Carbonactinospora</taxon>
    </lineage>
</organism>
<dbReference type="SUPFAM" id="SSF51735">
    <property type="entry name" value="NAD(P)-binding Rossmann-fold domains"/>
    <property type="match status" value="1"/>
</dbReference>
<keyword evidence="5" id="KW-1185">Reference proteome</keyword>
<dbReference type="SUPFAM" id="SSF50129">
    <property type="entry name" value="GroES-like"/>
    <property type="match status" value="1"/>
</dbReference>
<feature type="domain" description="Enoyl reductase (ER)" evidence="1">
    <location>
        <begin position="10"/>
        <end position="300"/>
    </location>
</feature>
<dbReference type="EMBL" id="LAXD01000001">
    <property type="protein sequence ID" value="KWX01134.1"/>
    <property type="molecule type" value="Genomic_DNA"/>
</dbReference>
<gene>
    <name evidence="2" type="ORF">LI90_2162</name>
    <name evidence="3" type="ORF">TH66_06260</name>
    <name evidence="4" type="ORF">TR74_10870</name>
</gene>
<dbReference type="RefSeq" id="WP_066887371.1">
    <property type="nucleotide sequence ID" value="NZ_CP171739.1"/>
</dbReference>
<dbReference type="PATRIC" id="fig|1469144.10.peg.2343"/>
<evidence type="ECO:0000313" key="6">
    <source>
        <dbReference type="Proteomes" id="UP000070598"/>
    </source>
</evidence>
<dbReference type="EMBL" id="JYIK01000862">
    <property type="protein sequence ID" value="KWX09224.1"/>
    <property type="molecule type" value="Genomic_DNA"/>
</dbReference>
<accession>A0A132NGG3</accession>
<reference evidence="2" key="4">
    <citation type="submission" date="2015-04" db="EMBL/GenBank/DDBJ databases">
        <title>Physiological reanalysis, assessment of diazotrophy, and genome sequences of multiple isolates of Streptomyces thermoautotrophicus.</title>
        <authorList>
            <person name="MacKellar D.C."/>
            <person name="Lieber L."/>
            <person name="Norman J."/>
            <person name="Bolger A."/>
            <person name="Tobin C."/>
            <person name="Murray J.W."/>
            <person name="Woodward J."/>
            <person name="Friesen M."/>
            <person name="Prell J."/>
        </authorList>
    </citation>
    <scope>NUCLEOTIDE SEQUENCE [LARGE SCALE GENOMIC DNA]</scope>
    <source>
        <strain evidence="2">H1</strain>
    </source>
</reference>
<dbReference type="AlphaFoldDB" id="A0A132NGG3"/>
<dbReference type="PANTHER" id="PTHR43482:SF1">
    <property type="entry name" value="PROTEIN AST1-RELATED"/>
    <property type="match status" value="1"/>
</dbReference>
<dbReference type="InterPro" id="IPR011032">
    <property type="entry name" value="GroES-like_sf"/>
</dbReference>
<dbReference type="SMART" id="SM00829">
    <property type="entry name" value="PKS_ER"/>
    <property type="match status" value="1"/>
</dbReference>
<evidence type="ECO:0000313" key="2">
    <source>
        <dbReference type="EMBL" id="KWX01134.1"/>
    </source>
</evidence>
<name>A0A132NGG3_9ACTN</name>
<dbReference type="InterPro" id="IPR052585">
    <property type="entry name" value="Lipid_raft_assoc_Zn_ADH"/>
</dbReference>
<reference evidence="4 7" key="2">
    <citation type="submission" date="2015-02" db="EMBL/GenBank/DDBJ databases">
        <title>Physiological reanalysis, assessment of diazotrophy, and genome sequences of multiple isolates of Streptomyces thermoautotrophicus.</title>
        <authorList>
            <person name="MacKellar D.C."/>
            <person name="Lieber L."/>
            <person name="Norman J."/>
            <person name="Bolger A."/>
            <person name="Tobin C."/>
            <person name="Murray J.W."/>
            <person name="Prell J."/>
        </authorList>
    </citation>
    <scope>NUCLEOTIDE SEQUENCE [LARGE SCALE GENOMIC DNA]</scope>
    <source>
        <strain evidence="4 7">UBT1</strain>
    </source>
</reference>
<sequence>MRAVQIERHGGPEVLHLRKIPDPAAGPGEILVRAEATSINPVDVKTRAGVDRPNPAIGFPMTLGWDLAGTVEAVGDGVTRFRPGDRVVAMSAQIATGLGTWADLVALPESLAAHAPETVPPVEAACLPLAGLTAVQALEPLRLKEGQRLLVIGAAGAVGGLAVQLAAASGVAVTGLVSRPGHVQAVLELGAEEATHEPERLPAGGFDAVLDTAGFAQPDAVADGGRYVSIVPGSLPGFDGRPVDARMNFVEQSGEQLGELARLVEAGDLRLRVAATLRIDQIRAAHELFERGGHLGKICLTF</sequence>
<dbReference type="InterPro" id="IPR020843">
    <property type="entry name" value="ER"/>
</dbReference>
<reference evidence="6" key="1">
    <citation type="submission" date="2015-02" db="EMBL/GenBank/DDBJ databases">
        <title>Physiological reanalysis, assessment of diazotrophy, and genome sequences of multiple isolates of Streptomyces thermoautotrophicus.</title>
        <authorList>
            <person name="MacKellar D.C."/>
            <person name="Lieber L."/>
            <person name="Norman J."/>
            <person name="Bolger A."/>
            <person name="Tobin C."/>
            <person name="Murray J.W."/>
            <person name="Friesen M."/>
            <person name="Prell J."/>
        </authorList>
    </citation>
    <scope>NUCLEOTIDE SEQUENCE [LARGE SCALE GENOMIC DNA]</scope>
    <source>
        <strain evidence="6">UBT1</strain>
    </source>
</reference>
<evidence type="ECO:0000313" key="7">
    <source>
        <dbReference type="Proteomes" id="UP000070659"/>
    </source>
</evidence>
<protein>
    <submittedName>
        <fullName evidence="2">Bifunctional protein: zinc-containing alcohol dehydrogenase</fullName>
    </submittedName>
</protein>
<dbReference type="InterPro" id="IPR036291">
    <property type="entry name" value="NAD(P)-bd_dom_sf"/>
</dbReference>
<evidence type="ECO:0000259" key="1">
    <source>
        <dbReference type="SMART" id="SM00829"/>
    </source>
</evidence>
<dbReference type="Gene3D" id="3.90.180.10">
    <property type="entry name" value="Medium-chain alcohol dehydrogenases, catalytic domain"/>
    <property type="match status" value="1"/>
</dbReference>
<dbReference type="Pfam" id="PF08240">
    <property type="entry name" value="ADH_N"/>
    <property type="match status" value="1"/>
</dbReference>
<dbReference type="Proteomes" id="UP000070598">
    <property type="component" value="Unassembled WGS sequence"/>
</dbReference>
<dbReference type="OrthoDB" id="9787435at2"/>
<dbReference type="Proteomes" id="UP000070659">
    <property type="component" value="Unassembled WGS sequence"/>
</dbReference>
<reference evidence="5" key="3">
    <citation type="submission" date="2015-04" db="EMBL/GenBank/DDBJ databases">
        <title>Physiological reanalysis, assessment of diazotrophy, and genome sequences of multiple isolates of Streptomyces thermoautotrophicus.</title>
        <authorList>
            <person name="MacKellar D.C."/>
            <person name="Lieber L."/>
            <person name="Norman J."/>
            <person name="Bolger A."/>
            <person name="Tobin C."/>
            <person name="Murray J.W."/>
            <person name="Chang R."/>
            <person name="Ford T."/>
            <person name="Nguyen P.Q."/>
            <person name="Woodward J."/>
            <person name="Permingeat H."/>
            <person name="Joshi N.S."/>
            <person name="Silver P.A."/>
            <person name="Usadel B."/>
            <person name="Rutherford A.W."/>
            <person name="Friesen M."/>
            <person name="Prell J."/>
        </authorList>
    </citation>
    <scope>NUCLEOTIDE SEQUENCE [LARGE SCALE GENOMIC DNA]</scope>
    <source>
        <strain evidence="5">H1</strain>
    </source>
</reference>
<dbReference type="CDD" id="cd05289">
    <property type="entry name" value="MDR_like_2"/>
    <property type="match status" value="1"/>
</dbReference>
<comment type="caution">
    <text evidence="4">The sequence shown here is derived from an EMBL/GenBank/DDBJ whole genome shotgun (WGS) entry which is preliminary data.</text>
</comment>
<proteinExistence type="predicted"/>
<evidence type="ECO:0000313" key="5">
    <source>
        <dbReference type="Proteomes" id="UP000070188"/>
    </source>
</evidence>
<dbReference type="PANTHER" id="PTHR43482">
    <property type="entry name" value="PROTEIN AST1-RELATED"/>
    <property type="match status" value="1"/>
</dbReference>
<evidence type="ECO:0000313" key="3">
    <source>
        <dbReference type="EMBL" id="KWX04775.1"/>
    </source>
</evidence>
<dbReference type="Pfam" id="PF13602">
    <property type="entry name" value="ADH_zinc_N_2"/>
    <property type="match status" value="1"/>
</dbReference>
<dbReference type="STRING" id="1469144.LI90_2162"/>